<protein>
    <submittedName>
        <fullName evidence="1">Uncharacterized protein</fullName>
    </submittedName>
</protein>
<dbReference type="AlphaFoldDB" id="A0A7R9IDD5"/>
<reference evidence="1" key="1">
    <citation type="submission" date="2020-11" db="EMBL/GenBank/DDBJ databases">
        <authorList>
            <person name="Tran Van P."/>
        </authorList>
    </citation>
    <scope>NUCLEOTIDE SEQUENCE</scope>
</reference>
<accession>A0A7R9IDD5</accession>
<evidence type="ECO:0000313" key="1">
    <source>
        <dbReference type="EMBL" id="CAD7455401.1"/>
    </source>
</evidence>
<sequence>MGDSRTVFRVLTGKPNRKRPSGRPFRRWEDNTRMDQKEIGCNEVDWKELVQVRDRWCTFGTAATNVLVPNAVKNTTMERSYSVDPSQIQVDSLEMAGKMLEKQMTKDNSFPSLLDLTGILPEAQSSTLSGLSERDYPSASGVPGGLDNVRHLALYDKVFIPPEVVEHFGRIL</sequence>
<gene>
    <name evidence="1" type="ORF">TTEB3V08_LOCUS3472</name>
</gene>
<proteinExistence type="predicted"/>
<name>A0A7R9IDD5_9NEOP</name>
<organism evidence="1">
    <name type="scientific">Timema tahoe</name>
    <dbReference type="NCBI Taxonomy" id="61484"/>
    <lineage>
        <taxon>Eukaryota</taxon>
        <taxon>Metazoa</taxon>
        <taxon>Ecdysozoa</taxon>
        <taxon>Arthropoda</taxon>
        <taxon>Hexapoda</taxon>
        <taxon>Insecta</taxon>
        <taxon>Pterygota</taxon>
        <taxon>Neoptera</taxon>
        <taxon>Polyneoptera</taxon>
        <taxon>Phasmatodea</taxon>
        <taxon>Timematodea</taxon>
        <taxon>Timematoidea</taxon>
        <taxon>Timematidae</taxon>
        <taxon>Timema</taxon>
    </lineage>
</organism>
<dbReference type="EMBL" id="OE000900">
    <property type="protein sequence ID" value="CAD7455401.1"/>
    <property type="molecule type" value="Genomic_DNA"/>
</dbReference>